<dbReference type="InterPro" id="IPR050833">
    <property type="entry name" value="Poly_Biosynth_Transport"/>
</dbReference>
<dbReference type="EMBL" id="AXCV01000246">
    <property type="protein sequence ID" value="KGO31694.1"/>
    <property type="molecule type" value="Genomic_DNA"/>
</dbReference>
<keyword evidence="9" id="KW-1185">Reference proteome</keyword>
<feature type="transmembrane region" description="Helical" evidence="7">
    <location>
        <begin position="141"/>
        <end position="165"/>
    </location>
</feature>
<evidence type="ECO:0000313" key="9">
    <source>
        <dbReference type="Proteomes" id="UP000030023"/>
    </source>
</evidence>
<keyword evidence="4 7" id="KW-0812">Transmembrane</keyword>
<gene>
    <name evidence="8" type="ORF">Q757_05630</name>
</gene>
<keyword evidence="3" id="KW-1003">Cell membrane</keyword>
<evidence type="ECO:0000256" key="7">
    <source>
        <dbReference type="SAM" id="Phobius"/>
    </source>
</evidence>
<feature type="transmembrane region" description="Helical" evidence="7">
    <location>
        <begin position="20"/>
        <end position="39"/>
    </location>
</feature>
<reference evidence="8 9" key="1">
    <citation type="journal article" date="2014" name="Antonie Van Leeuwenhoek">
        <title>Oenococcus alcoholitolerans sp. nov., a lactic acid bacteria isolated from cachaca and ethanol fermentation processes.</title>
        <authorList>
            <person name="Badotti F."/>
            <person name="Moreira A.P."/>
            <person name="Tonon L.A."/>
            <person name="de Lucena B.T."/>
            <person name="Gomes Fde C."/>
            <person name="Kruger R."/>
            <person name="Thompson C.C."/>
            <person name="de Morais M.A.Jr."/>
            <person name="Rosa C.A."/>
            <person name="Thompson F.L."/>
        </authorList>
    </citation>
    <scope>NUCLEOTIDE SEQUENCE [LARGE SCALE GENOMIC DNA]</scope>
    <source>
        <strain evidence="8 9">UFRJ-M7.2.18</strain>
    </source>
</reference>
<comment type="similarity">
    <text evidence="2">Belongs to the polysaccharide synthase family.</text>
</comment>
<keyword evidence="6 7" id="KW-0472">Membrane</keyword>
<accession>A0ABR4XQS9</accession>
<dbReference type="PANTHER" id="PTHR30250">
    <property type="entry name" value="PST FAMILY PREDICTED COLANIC ACID TRANSPORTER"/>
    <property type="match status" value="1"/>
</dbReference>
<feature type="transmembrane region" description="Helical" evidence="7">
    <location>
        <begin position="171"/>
        <end position="192"/>
    </location>
</feature>
<sequence>MNYIIGSILGITSAFAGFGVYALIIGSSVPAVLNFVFYYKTSHFKLLPGYNKKSFSKVSHFSTNQFGFGLVNYFSRNLDNILVGRFFGPAALGSYGKSYQMLTYPNSILVNVITPVIQPILARHQNDVALIKRVYSKILKLLFLVGFPLSIFLSLNAAPLIHFLFGGQWDSAIHPFQFLFAGCLDTIGRFYYRFYFSGHEIRPGISLLPV</sequence>
<comment type="caution">
    <text evidence="8">The sequence shown here is derived from an EMBL/GenBank/DDBJ whole genome shotgun (WGS) entry which is preliminary data.</text>
</comment>
<evidence type="ECO:0000313" key="8">
    <source>
        <dbReference type="EMBL" id="KGO31694.1"/>
    </source>
</evidence>
<comment type="subcellular location">
    <subcellularLocation>
        <location evidence="1">Cell membrane</location>
        <topology evidence="1">Multi-pass membrane protein</topology>
    </subcellularLocation>
</comment>
<evidence type="ECO:0000256" key="2">
    <source>
        <dbReference type="ARBA" id="ARBA00007430"/>
    </source>
</evidence>
<dbReference type="Proteomes" id="UP000030023">
    <property type="component" value="Unassembled WGS sequence"/>
</dbReference>
<organism evidence="8 9">
    <name type="scientific">Oenococcus alcoholitolerans</name>
    <dbReference type="NCBI Taxonomy" id="931074"/>
    <lineage>
        <taxon>Bacteria</taxon>
        <taxon>Bacillati</taxon>
        <taxon>Bacillota</taxon>
        <taxon>Bacilli</taxon>
        <taxon>Lactobacillales</taxon>
        <taxon>Lactobacillaceae</taxon>
        <taxon>Oenococcus</taxon>
    </lineage>
</organism>
<protein>
    <recommendedName>
        <fullName evidence="10">Polysaccharide biosynthesis protein C-terminal domain-containing protein</fullName>
    </recommendedName>
</protein>
<proteinExistence type="inferred from homology"/>
<keyword evidence="5 7" id="KW-1133">Transmembrane helix</keyword>
<evidence type="ECO:0000256" key="6">
    <source>
        <dbReference type="ARBA" id="ARBA00023136"/>
    </source>
</evidence>
<evidence type="ECO:0000256" key="5">
    <source>
        <dbReference type="ARBA" id="ARBA00022989"/>
    </source>
</evidence>
<dbReference type="PANTHER" id="PTHR30250:SF10">
    <property type="entry name" value="LIPOPOLYSACCHARIDE BIOSYNTHESIS PROTEIN WZXC"/>
    <property type="match status" value="1"/>
</dbReference>
<evidence type="ECO:0000256" key="4">
    <source>
        <dbReference type="ARBA" id="ARBA00022692"/>
    </source>
</evidence>
<evidence type="ECO:0000256" key="3">
    <source>
        <dbReference type="ARBA" id="ARBA00022475"/>
    </source>
</evidence>
<evidence type="ECO:0008006" key="10">
    <source>
        <dbReference type="Google" id="ProtNLM"/>
    </source>
</evidence>
<name>A0ABR4XQS9_9LACO</name>
<dbReference type="Pfam" id="PF13440">
    <property type="entry name" value="Polysacc_synt_3"/>
    <property type="match status" value="1"/>
</dbReference>
<evidence type="ECO:0000256" key="1">
    <source>
        <dbReference type="ARBA" id="ARBA00004651"/>
    </source>
</evidence>